<dbReference type="InterPro" id="IPR002495">
    <property type="entry name" value="Glyco_trans_8"/>
</dbReference>
<evidence type="ECO:0000313" key="2">
    <source>
        <dbReference type="Proteomes" id="UP000824176"/>
    </source>
</evidence>
<dbReference type="AlphaFoldDB" id="A0A9D2GR31"/>
<dbReference type="Gene3D" id="3.90.550.10">
    <property type="entry name" value="Spore Coat Polysaccharide Biosynthesis Protein SpsA, Chain A"/>
    <property type="match status" value="1"/>
</dbReference>
<reference evidence="1" key="1">
    <citation type="journal article" date="2021" name="PeerJ">
        <title>Extensive microbial diversity within the chicken gut microbiome revealed by metagenomics and culture.</title>
        <authorList>
            <person name="Gilroy R."/>
            <person name="Ravi A."/>
            <person name="Getino M."/>
            <person name="Pursley I."/>
            <person name="Horton D.L."/>
            <person name="Alikhan N.F."/>
            <person name="Baker D."/>
            <person name="Gharbi K."/>
            <person name="Hall N."/>
            <person name="Watson M."/>
            <person name="Adriaenssens E.M."/>
            <person name="Foster-Nyarko E."/>
            <person name="Jarju S."/>
            <person name="Secka A."/>
            <person name="Antonio M."/>
            <person name="Oren A."/>
            <person name="Chaudhuri R.R."/>
            <person name="La Ragione R."/>
            <person name="Hildebrand F."/>
            <person name="Pallen M.J."/>
        </authorList>
    </citation>
    <scope>NUCLEOTIDE SEQUENCE</scope>
    <source>
        <strain evidence="1">ChiW4-1371</strain>
    </source>
</reference>
<gene>
    <name evidence="1" type="ORF">H9804_00625</name>
</gene>
<sequence length="321" mass="38365">MDKKNALVFACDHNFVFTLAVALISLKDNSPKALENSDVIIFYQGFTEKDKEIINKIYNCRLIEYKFAVNTNFEHENFKKFTQLTFARYDLFPLLDEYKKALYIDVDVMITGELQWIFDNFGDKSGIAMCEDTQKGLTKITKNFIKPMNEYDMTVPCYNAGVTLYCDNIKNRENLRMWCYEKTALWLENLVCPDQGVVNIMLQEFNIEIEVMPDICNCTPSNDKYYDKSRKDILIYHCAGGGVRFWRYSYNAQWEKYYAEYLSLGGEEYVNNDKPWRKFIKKYKLYKYDFFERSPNPNVHFGRFMKYLITYPYYYFFKRAK</sequence>
<dbReference type="EMBL" id="DXAQ01000010">
    <property type="protein sequence ID" value="HIZ88422.1"/>
    <property type="molecule type" value="Genomic_DNA"/>
</dbReference>
<dbReference type="InterPro" id="IPR029044">
    <property type="entry name" value="Nucleotide-diphossugar_trans"/>
</dbReference>
<accession>A0A9D2GR31</accession>
<dbReference type="Pfam" id="PF01501">
    <property type="entry name" value="Glyco_transf_8"/>
    <property type="match status" value="1"/>
</dbReference>
<evidence type="ECO:0000313" key="1">
    <source>
        <dbReference type="EMBL" id="HIZ88422.1"/>
    </source>
</evidence>
<comment type="caution">
    <text evidence="1">The sequence shown here is derived from an EMBL/GenBank/DDBJ whole genome shotgun (WGS) entry which is preliminary data.</text>
</comment>
<evidence type="ECO:0008006" key="3">
    <source>
        <dbReference type="Google" id="ProtNLM"/>
    </source>
</evidence>
<dbReference type="GO" id="GO:0016757">
    <property type="term" value="F:glycosyltransferase activity"/>
    <property type="evidence" value="ECO:0007669"/>
    <property type="project" value="InterPro"/>
</dbReference>
<dbReference type="Proteomes" id="UP000824176">
    <property type="component" value="Unassembled WGS sequence"/>
</dbReference>
<protein>
    <recommendedName>
        <fullName evidence="3">Glycosyltransferase family 8 protein</fullName>
    </recommendedName>
</protein>
<reference evidence="1" key="2">
    <citation type="submission" date="2021-04" db="EMBL/GenBank/DDBJ databases">
        <authorList>
            <person name="Gilroy R."/>
        </authorList>
    </citation>
    <scope>NUCLEOTIDE SEQUENCE</scope>
    <source>
        <strain evidence="1">ChiW4-1371</strain>
    </source>
</reference>
<dbReference type="SUPFAM" id="SSF53448">
    <property type="entry name" value="Nucleotide-diphospho-sugar transferases"/>
    <property type="match status" value="1"/>
</dbReference>
<proteinExistence type="predicted"/>
<name>A0A9D2GR31_9BACT</name>
<organism evidence="1 2">
    <name type="scientific">Candidatus Mucispirillum faecigallinarum</name>
    <dbReference type="NCBI Taxonomy" id="2838699"/>
    <lineage>
        <taxon>Bacteria</taxon>
        <taxon>Pseudomonadati</taxon>
        <taxon>Deferribacterota</taxon>
        <taxon>Deferribacteres</taxon>
        <taxon>Deferribacterales</taxon>
        <taxon>Mucispirillaceae</taxon>
        <taxon>Mucispirillum</taxon>
    </lineage>
</organism>